<protein>
    <recommendedName>
        <fullName evidence="3">DUF4932 domain-containing protein</fullName>
    </recommendedName>
</protein>
<evidence type="ECO:0000313" key="2">
    <source>
        <dbReference type="Proteomes" id="UP000245695"/>
    </source>
</evidence>
<organism evidence="1 2">
    <name type="scientific">Romboutsia hominis</name>
    <dbReference type="NCBI Taxonomy" id="1507512"/>
    <lineage>
        <taxon>Bacteria</taxon>
        <taxon>Bacillati</taxon>
        <taxon>Bacillota</taxon>
        <taxon>Clostridia</taxon>
        <taxon>Peptostreptococcales</taxon>
        <taxon>Peptostreptococcaceae</taxon>
        <taxon>Romboutsia</taxon>
    </lineage>
</organism>
<gene>
    <name evidence="1" type="ORF">FRIFI_1859</name>
</gene>
<evidence type="ECO:0000313" key="1">
    <source>
        <dbReference type="EMBL" id="CEI73390.1"/>
    </source>
</evidence>
<sequence>MVILIKKILIPIITFFSFFALGFNNSTSSNYKSDIVVKGITLKVSLIQTAYELYNVNVKNPKEFNEDLYKSTSYDAYKHYIWLKDTYNDMDDDLKNSLYDIFTTNDSWSYSNAVIGLDDNSSLEDIIKTILNDDYLNLSPSFCKEFDNFFTSFYEDYFKSYFYKNKATYEKKANDINNLLASKKVDIINFIESSSGLDIDSGYSYTFYYSLNPIESQGFKSNKKLISTIPKNTPYKDIISIPLHEFSHIIFEYFVNSDEFLDAYEKLKDDKKLTKMYDKVGKYAYNYKDFCSENLIEGFSKFLNYRYFQGVYEENIYVYDLDFYRYLRKLNFNPQASSLKDVSINFLEKTLNLYP</sequence>
<dbReference type="KEGG" id="rhom:FRIFI_1859"/>
<accession>A0A2P2BSS6</accession>
<keyword evidence="2" id="KW-1185">Reference proteome</keyword>
<reference evidence="1 2" key="1">
    <citation type="submission" date="2014-09" db="EMBL/GenBank/DDBJ databases">
        <authorList>
            <person name="Hornung B.V."/>
        </authorList>
    </citation>
    <scope>NUCLEOTIDE SEQUENCE [LARGE SCALE GENOMIC DNA]</scope>
    <source>
        <strain evidence="1 2">FRIFI</strain>
    </source>
</reference>
<dbReference type="EMBL" id="LN650648">
    <property type="protein sequence ID" value="CEI73390.1"/>
    <property type="molecule type" value="Genomic_DNA"/>
</dbReference>
<dbReference type="Proteomes" id="UP000245695">
    <property type="component" value="Chromosome 1"/>
</dbReference>
<dbReference type="AlphaFoldDB" id="A0A2P2BSS6"/>
<name>A0A2P2BSS6_9FIRM</name>
<proteinExistence type="predicted"/>
<evidence type="ECO:0008006" key="3">
    <source>
        <dbReference type="Google" id="ProtNLM"/>
    </source>
</evidence>